<dbReference type="Proteomes" id="UP000594097">
    <property type="component" value="Segment"/>
</dbReference>
<sequence length="110" mass="13010">MTLNADLNTDINTTDETLNRKRFEIVVKHILKDYIKDANVNDIIIDFEEPIQVVLQGFINYDDIYKFKCDVAKTFNVTLSEKNIHSSFTFENLYYLIKERVYIPFYNASI</sequence>
<protein>
    <submittedName>
        <fullName evidence="1">Uncharacterized protein</fullName>
    </submittedName>
</protein>
<keyword evidence="2" id="KW-1185">Reference proteome</keyword>
<reference evidence="1 2" key="1">
    <citation type="submission" date="2020-07" db="EMBL/GenBank/DDBJ databases">
        <title>Taxonomic proposal: Crassvirales, a new order of highly abundant and diverse bacterial viruses.</title>
        <authorList>
            <person name="Shkoporov A.N."/>
            <person name="Stockdale S.R."/>
            <person name="Guerin E."/>
            <person name="Ross R.P."/>
            <person name="Hill C."/>
        </authorList>
    </citation>
    <scope>NUCLEOTIDE SEQUENCE [LARGE SCALE GENOMIC DNA]</scope>
</reference>
<name>A0A7M1RZB3_9CAUD</name>
<evidence type="ECO:0000313" key="1">
    <source>
        <dbReference type="EMBL" id="QOR59785.1"/>
    </source>
</evidence>
<dbReference type="EMBL" id="MT774393">
    <property type="protein sequence ID" value="QOR59785.1"/>
    <property type="molecule type" value="Genomic_DNA"/>
</dbReference>
<evidence type="ECO:0000313" key="2">
    <source>
        <dbReference type="Proteomes" id="UP000594097"/>
    </source>
</evidence>
<dbReference type="RefSeq" id="YP_010111943.1">
    <property type="nucleotide sequence ID" value="NC_055886.1"/>
</dbReference>
<organism evidence="1 2">
    <name type="scientific">uncultured phage cr127_1</name>
    <dbReference type="NCBI Taxonomy" id="2772077"/>
    <lineage>
        <taxon>Viruses</taxon>
        <taxon>Duplodnaviria</taxon>
        <taxon>Heunggongvirae</taxon>
        <taxon>Uroviricota</taxon>
        <taxon>Caudoviricetes</taxon>
        <taxon>Crassvirales</taxon>
        <taxon>Crevaviridae</taxon>
        <taxon>Doltivirinae</taxon>
        <taxon>Kahucivirus</taxon>
        <taxon>Kahucivirus intestinalis</taxon>
    </lineage>
</organism>
<dbReference type="GeneID" id="65130397"/>
<dbReference type="KEGG" id="vg:65130397"/>
<accession>A0A7M1RZB3</accession>
<proteinExistence type="predicted"/>